<name>A0ABP0EWT1_9RICK</name>
<organism evidence="1 2">
    <name type="scientific">Candidatus Xenohaliotis californiensis</name>
    <dbReference type="NCBI Taxonomy" id="84677"/>
    <lineage>
        <taxon>Bacteria</taxon>
        <taxon>Pseudomonadati</taxon>
        <taxon>Pseudomonadota</taxon>
        <taxon>Alphaproteobacteria</taxon>
        <taxon>Rickettsiales</taxon>
        <taxon>Anaplasmataceae</taxon>
        <taxon>Candidatus Xenohaliotis</taxon>
    </lineage>
</organism>
<proteinExistence type="predicted"/>
<dbReference type="EMBL" id="CAWVOK010000026">
    <property type="protein sequence ID" value="CAK8163255.1"/>
    <property type="molecule type" value="Genomic_DNA"/>
</dbReference>
<gene>
    <name evidence="1" type="ORF">CAXC1_330015</name>
</gene>
<reference evidence="1 2" key="1">
    <citation type="submission" date="2024-01" db="EMBL/GenBank/DDBJ databases">
        <authorList>
            <person name="Kunselman E."/>
        </authorList>
    </citation>
    <scope>NUCLEOTIDE SEQUENCE [LARGE SCALE GENOMIC DNA]</scope>
    <source>
        <strain evidence="1">2 abalone samples</strain>
    </source>
</reference>
<protein>
    <submittedName>
        <fullName evidence="1">Uncharacterized protein</fullName>
    </submittedName>
</protein>
<dbReference type="Proteomes" id="UP001314181">
    <property type="component" value="Unassembled WGS sequence"/>
</dbReference>
<comment type="caution">
    <text evidence="1">The sequence shown here is derived from an EMBL/GenBank/DDBJ whole genome shotgun (WGS) entry which is preliminary data.</text>
</comment>
<evidence type="ECO:0000313" key="2">
    <source>
        <dbReference type="Proteomes" id="UP001314181"/>
    </source>
</evidence>
<sequence length="56" mass="6746">MKNLWNYFQRLVFLLLISIRSLLNGENKYDTEEQQTRSLCNETQEKSFAFEKGIEK</sequence>
<keyword evidence="2" id="KW-1185">Reference proteome</keyword>
<evidence type="ECO:0000313" key="1">
    <source>
        <dbReference type="EMBL" id="CAK8163255.1"/>
    </source>
</evidence>
<accession>A0ABP0EWT1</accession>